<sequence>MRQKIVFFDKYSNFFRFCLIHQQIGKKAADVLSKSAAGKLFTDLSDRISILPQR</sequence>
<evidence type="ECO:0000313" key="1">
    <source>
        <dbReference type="EMBL" id="AMP14389.1"/>
    </source>
</evidence>
<keyword evidence="2" id="KW-1185">Reference proteome</keyword>
<organism evidence="1 2">
    <name type="scientific">Collimonas pratensis</name>
    <dbReference type="NCBI Taxonomy" id="279113"/>
    <lineage>
        <taxon>Bacteria</taxon>
        <taxon>Pseudomonadati</taxon>
        <taxon>Pseudomonadota</taxon>
        <taxon>Betaproteobacteria</taxon>
        <taxon>Burkholderiales</taxon>
        <taxon>Oxalobacteraceae</taxon>
        <taxon>Collimonas</taxon>
    </lineage>
</organism>
<accession>A0ABM5Z5P6</accession>
<reference evidence="1 2" key="1">
    <citation type="submission" date="2015-11" db="EMBL/GenBank/DDBJ databases">
        <title>Exploring the genomic traits of fungus-feeding bacterial genus Collimonas.</title>
        <authorList>
            <person name="Song C."/>
            <person name="Schmidt R."/>
            <person name="de Jager V."/>
            <person name="Krzyzanowska D."/>
            <person name="Jongedijk E."/>
            <person name="Cankar K."/>
            <person name="Beekwilder J."/>
            <person name="van Veen A."/>
            <person name="de Boer W."/>
            <person name="van Veen J.A."/>
            <person name="Garbeva P."/>
        </authorList>
    </citation>
    <scope>NUCLEOTIDE SEQUENCE [LARGE SCALE GENOMIC DNA]</scope>
    <source>
        <strain evidence="1 2">Ter291</strain>
    </source>
</reference>
<evidence type="ECO:0000313" key="2">
    <source>
        <dbReference type="Proteomes" id="UP000074914"/>
    </source>
</evidence>
<proteinExistence type="predicted"/>
<protein>
    <submittedName>
        <fullName evidence="1">Uncharacterized protein</fullName>
    </submittedName>
</protein>
<dbReference type="Proteomes" id="UP000074914">
    <property type="component" value="Chromosome"/>
</dbReference>
<dbReference type="EMBL" id="CP013236">
    <property type="protein sequence ID" value="AMP14389.1"/>
    <property type="molecule type" value="Genomic_DNA"/>
</dbReference>
<gene>
    <name evidence="1" type="ORF">CPter291_2124</name>
</gene>
<name>A0ABM5Z5P6_9BURK</name>